<evidence type="ECO:0000313" key="1">
    <source>
        <dbReference type="EMBL" id="WOJ98143.1"/>
    </source>
</evidence>
<accession>A0ABZ0IF34</accession>
<evidence type="ECO:0008006" key="3">
    <source>
        <dbReference type="Google" id="ProtNLM"/>
    </source>
</evidence>
<reference evidence="1 2" key="1">
    <citation type="submission" date="2023-10" db="EMBL/GenBank/DDBJ databases">
        <title>Two novel species belonging to the OM43/NOR5 clade.</title>
        <authorList>
            <person name="Park M."/>
        </authorList>
    </citation>
    <scope>NUCLEOTIDE SEQUENCE [LARGE SCALE GENOMIC DNA]</scope>
    <source>
        <strain evidence="1 2">IMCC45268</strain>
    </source>
</reference>
<dbReference type="PROSITE" id="PS51257">
    <property type="entry name" value="PROKAR_LIPOPROTEIN"/>
    <property type="match status" value="1"/>
</dbReference>
<sequence>MLRIVSIVLLTSLMGACSSSPFYHKVFMRGQIVGVDGDEVVFCIGTETGASIGEEFVAHRYTYEENQENGDYYGTKEVGSVEVREIVNEHFAKGVISSGEVTKYDILFSKQGPLTF</sequence>
<protein>
    <recommendedName>
        <fullName evidence="3">DUF3221 domain-containing protein</fullName>
    </recommendedName>
</protein>
<proteinExistence type="predicted"/>
<gene>
    <name evidence="1" type="ORF">R0137_06095</name>
</gene>
<dbReference type="EMBL" id="CP136865">
    <property type="protein sequence ID" value="WOJ98143.1"/>
    <property type="molecule type" value="Genomic_DNA"/>
</dbReference>
<organism evidence="1 2">
    <name type="scientific">Congregibacter brevis</name>
    <dbReference type="NCBI Taxonomy" id="3081201"/>
    <lineage>
        <taxon>Bacteria</taxon>
        <taxon>Pseudomonadati</taxon>
        <taxon>Pseudomonadota</taxon>
        <taxon>Gammaproteobacteria</taxon>
        <taxon>Cellvibrionales</taxon>
        <taxon>Halieaceae</taxon>
        <taxon>Congregibacter</taxon>
    </lineage>
</organism>
<keyword evidence="2" id="KW-1185">Reference proteome</keyword>
<name>A0ABZ0IF34_9GAMM</name>
<evidence type="ECO:0000313" key="2">
    <source>
        <dbReference type="Proteomes" id="UP001626549"/>
    </source>
</evidence>
<dbReference type="Proteomes" id="UP001626549">
    <property type="component" value="Chromosome"/>
</dbReference>
<dbReference type="RefSeq" id="WP_407329354.1">
    <property type="nucleotide sequence ID" value="NZ_CP136865.1"/>
</dbReference>